<comment type="subcellular location">
    <subcellularLocation>
        <location evidence="1">Cell membrane</location>
        <topology evidence="1">Peripheral membrane protein</topology>
    </subcellularLocation>
</comment>
<evidence type="ECO:0000313" key="11">
    <source>
        <dbReference type="Proteomes" id="UP000238358"/>
    </source>
</evidence>
<dbReference type="InterPro" id="IPR030947">
    <property type="entry name" value="EcfA_1"/>
</dbReference>
<dbReference type="SUPFAM" id="SSF52540">
    <property type="entry name" value="P-loop containing nucleoside triphosphate hydrolases"/>
    <property type="match status" value="1"/>
</dbReference>
<evidence type="ECO:0000313" key="10">
    <source>
        <dbReference type="EMBL" id="AVO26635.1"/>
    </source>
</evidence>
<dbReference type="PANTHER" id="PTHR43553">
    <property type="entry name" value="HEAVY METAL TRANSPORTER"/>
    <property type="match status" value="1"/>
</dbReference>
<sequence>MTELMIKTDHLSHTYEDEDGKVVYALKDISLEIGKGEFVAIIGTNGSGKSTLAKHFNVLLTPTSGTCEVCGMRTDDPDNIWKIRQHVGMVFQNPDNQIVAAVVEEDVAFGPENLGIPSDEIKARVSDALRRVNMTIYAKHGPHLLSGGQKQRVAIAGILAMQCDCIVLDEPTAMLDPVGRKEVMDTLHQLHDEGITIIIITHFMEEAVQADRVVVVDRAEMKMDGTPRDVFTHVKELKAVGLDVPVAAELAERLRQKGLDLPDSIITEEELGDALCRLS</sequence>
<gene>
    <name evidence="10" type="ORF">C6Y28_02830</name>
</gene>
<dbReference type="RefSeq" id="WP_027894733.1">
    <property type="nucleotide sequence ID" value="NZ_CAMDYL010000001.1"/>
</dbReference>
<dbReference type="Pfam" id="PF00005">
    <property type="entry name" value="ABC_tran"/>
    <property type="match status" value="1"/>
</dbReference>
<name>A0A2S0M5B4_MEGEL</name>
<dbReference type="NCBIfam" id="NF010167">
    <property type="entry name" value="PRK13648.1"/>
    <property type="match status" value="1"/>
</dbReference>
<keyword evidence="7" id="KW-1278">Translocase</keyword>
<proteinExistence type="inferred from homology"/>
<dbReference type="EMBL" id="CP027569">
    <property type="protein sequence ID" value="AVO26635.1"/>
    <property type="molecule type" value="Genomic_DNA"/>
</dbReference>
<evidence type="ECO:0000256" key="5">
    <source>
        <dbReference type="ARBA" id="ARBA00022741"/>
    </source>
</evidence>
<dbReference type="InterPro" id="IPR003593">
    <property type="entry name" value="AAA+_ATPase"/>
</dbReference>
<dbReference type="Proteomes" id="UP000238358">
    <property type="component" value="Chromosome"/>
</dbReference>
<protein>
    <submittedName>
        <fullName evidence="10">Energy-coupling factor transporter ATPase</fullName>
    </submittedName>
</protein>
<evidence type="ECO:0000256" key="1">
    <source>
        <dbReference type="ARBA" id="ARBA00004202"/>
    </source>
</evidence>
<evidence type="ECO:0000259" key="9">
    <source>
        <dbReference type="PROSITE" id="PS50893"/>
    </source>
</evidence>
<keyword evidence="5" id="KW-0547">Nucleotide-binding</keyword>
<dbReference type="InterPro" id="IPR027417">
    <property type="entry name" value="P-loop_NTPase"/>
</dbReference>
<evidence type="ECO:0000256" key="7">
    <source>
        <dbReference type="ARBA" id="ARBA00022967"/>
    </source>
</evidence>
<evidence type="ECO:0000256" key="3">
    <source>
        <dbReference type="ARBA" id="ARBA00022448"/>
    </source>
</evidence>
<dbReference type="NCBIfam" id="TIGR04520">
    <property type="entry name" value="ECF_ATPase_1"/>
    <property type="match status" value="1"/>
</dbReference>
<keyword evidence="6" id="KW-0067">ATP-binding</keyword>
<evidence type="ECO:0000256" key="8">
    <source>
        <dbReference type="ARBA" id="ARBA00023136"/>
    </source>
</evidence>
<dbReference type="GO" id="GO:0042626">
    <property type="term" value="F:ATPase-coupled transmembrane transporter activity"/>
    <property type="evidence" value="ECO:0007669"/>
    <property type="project" value="TreeGrafter"/>
</dbReference>
<dbReference type="InterPro" id="IPR050095">
    <property type="entry name" value="ECF_ABC_transporter_ATP-bd"/>
</dbReference>
<keyword evidence="8" id="KW-0472">Membrane</keyword>
<dbReference type="FunFam" id="3.40.50.300:FF:000224">
    <property type="entry name" value="Energy-coupling factor transporter ATP-binding protein EcfA"/>
    <property type="match status" value="1"/>
</dbReference>
<keyword evidence="3" id="KW-0813">Transport</keyword>
<evidence type="ECO:0000256" key="4">
    <source>
        <dbReference type="ARBA" id="ARBA00022475"/>
    </source>
</evidence>
<dbReference type="GO" id="GO:0005524">
    <property type="term" value="F:ATP binding"/>
    <property type="evidence" value="ECO:0007669"/>
    <property type="project" value="UniProtKB-KW"/>
</dbReference>
<dbReference type="InterPro" id="IPR003439">
    <property type="entry name" value="ABC_transporter-like_ATP-bd"/>
</dbReference>
<evidence type="ECO:0000256" key="6">
    <source>
        <dbReference type="ARBA" id="ARBA00022840"/>
    </source>
</evidence>
<dbReference type="SMART" id="SM00382">
    <property type="entry name" value="AAA"/>
    <property type="match status" value="1"/>
</dbReference>
<feature type="domain" description="ABC transporter" evidence="9">
    <location>
        <begin position="6"/>
        <end position="243"/>
    </location>
</feature>
<comment type="similarity">
    <text evidence="2">Belongs to the ABC transporter superfamily.</text>
</comment>
<dbReference type="PROSITE" id="PS50893">
    <property type="entry name" value="ABC_TRANSPORTER_2"/>
    <property type="match status" value="1"/>
</dbReference>
<organism evidence="10 11">
    <name type="scientific">Megasphaera elsdenii</name>
    <dbReference type="NCBI Taxonomy" id="907"/>
    <lineage>
        <taxon>Bacteria</taxon>
        <taxon>Bacillati</taxon>
        <taxon>Bacillota</taxon>
        <taxon>Negativicutes</taxon>
        <taxon>Veillonellales</taxon>
        <taxon>Veillonellaceae</taxon>
        <taxon>Megasphaera</taxon>
    </lineage>
</organism>
<evidence type="ECO:0000256" key="2">
    <source>
        <dbReference type="ARBA" id="ARBA00005417"/>
    </source>
</evidence>
<accession>A0A2S0M5B4</accession>
<dbReference type="GO" id="GO:0043190">
    <property type="term" value="C:ATP-binding cassette (ABC) transporter complex"/>
    <property type="evidence" value="ECO:0007669"/>
    <property type="project" value="TreeGrafter"/>
</dbReference>
<dbReference type="CDD" id="cd03225">
    <property type="entry name" value="ABC_cobalt_CbiO_domain1"/>
    <property type="match status" value="1"/>
</dbReference>
<dbReference type="OrthoDB" id="9784332at2"/>
<dbReference type="InterPro" id="IPR017871">
    <property type="entry name" value="ABC_transporter-like_CS"/>
</dbReference>
<dbReference type="InterPro" id="IPR015856">
    <property type="entry name" value="ABC_transpr_CbiO/EcfA_su"/>
</dbReference>
<keyword evidence="4" id="KW-1003">Cell membrane</keyword>
<dbReference type="PANTHER" id="PTHR43553:SF24">
    <property type="entry name" value="ENERGY-COUPLING FACTOR TRANSPORTER ATP-BINDING PROTEIN ECFA1"/>
    <property type="match status" value="1"/>
</dbReference>
<dbReference type="GO" id="GO:0016887">
    <property type="term" value="F:ATP hydrolysis activity"/>
    <property type="evidence" value="ECO:0007669"/>
    <property type="project" value="InterPro"/>
</dbReference>
<dbReference type="AlphaFoldDB" id="A0A2S0M5B4"/>
<dbReference type="Gene3D" id="3.40.50.300">
    <property type="entry name" value="P-loop containing nucleotide triphosphate hydrolases"/>
    <property type="match status" value="1"/>
</dbReference>
<dbReference type="PROSITE" id="PS00211">
    <property type="entry name" value="ABC_TRANSPORTER_1"/>
    <property type="match status" value="1"/>
</dbReference>
<reference evidence="10 11" key="1">
    <citation type="journal article" date="2018" name="Genome Announc.">
        <title>Complete genomes of two Megasphaera elsdenii strains, NCIMB 702410 and ATCC 25940.</title>
        <authorList>
            <person name="Hatmaker E.A."/>
            <person name="O'Dell K."/>
            <person name="Riley L.A."/>
            <person name="Klingeman D.M."/>
            <person name="Guss A.M."/>
        </authorList>
    </citation>
    <scope>NUCLEOTIDE SEQUENCE [LARGE SCALE GENOMIC DNA]</scope>
    <source>
        <strain evidence="10 11">NCIMB702410</strain>
    </source>
</reference>